<evidence type="ECO:0000313" key="2">
    <source>
        <dbReference type="EMBL" id="KAJ8364492.1"/>
    </source>
</evidence>
<dbReference type="Proteomes" id="UP001152622">
    <property type="component" value="Chromosome 4"/>
</dbReference>
<keyword evidence="3" id="KW-1185">Reference proteome</keyword>
<name>A0A9Q1FQX0_SYNKA</name>
<protein>
    <submittedName>
        <fullName evidence="2">Uncharacterized protein</fullName>
    </submittedName>
</protein>
<evidence type="ECO:0000256" key="1">
    <source>
        <dbReference type="SAM" id="MobiDB-lite"/>
    </source>
</evidence>
<feature type="region of interest" description="Disordered" evidence="1">
    <location>
        <begin position="72"/>
        <end position="96"/>
    </location>
</feature>
<sequence length="219" mass="23193">MVVGCARLTLAGTALSRCSVAGHGGGGSVLVTTGKLGHINIPEQKAPKRQVARIPRTRVWVSDWWRLREKANGTKVTGPSDTSLTSNTASSRGTPIPCSHLLLQSRPWRLPPTRPSSLALAPPERLAAVAWAYSAAGAGIQTTWIDDGSMGRRRGTAVLVRRPGGKGPGGVLVCEVRGEGPECSVLLKWQGSVYSAFMTHVAKWTGACDSAHWSAHQLS</sequence>
<dbReference type="AlphaFoldDB" id="A0A9Q1FQX0"/>
<feature type="compositionally biased region" description="Polar residues" evidence="1">
    <location>
        <begin position="74"/>
        <end position="93"/>
    </location>
</feature>
<dbReference type="EMBL" id="JAINUF010000004">
    <property type="protein sequence ID" value="KAJ8364492.1"/>
    <property type="molecule type" value="Genomic_DNA"/>
</dbReference>
<comment type="caution">
    <text evidence="2">The sequence shown here is derived from an EMBL/GenBank/DDBJ whole genome shotgun (WGS) entry which is preliminary data.</text>
</comment>
<organism evidence="2 3">
    <name type="scientific">Synaphobranchus kaupii</name>
    <name type="common">Kaup's arrowtooth eel</name>
    <dbReference type="NCBI Taxonomy" id="118154"/>
    <lineage>
        <taxon>Eukaryota</taxon>
        <taxon>Metazoa</taxon>
        <taxon>Chordata</taxon>
        <taxon>Craniata</taxon>
        <taxon>Vertebrata</taxon>
        <taxon>Euteleostomi</taxon>
        <taxon>Actinopterygii</taxon>
        <taxon>Neopterygii</taxon>
        <taxon>Teleostei</taxon>
        <taxon>Anguilliformes</taxon>
        <taxon>Synaphobranchidae</taxon>
        <taxon>Synaphobranchus</taxon>
    </lineage>
</organism>
<proteinExistence type="predicted"/>
<evidence type="ECO:0000313" key="3">
    <source>
        <dbReference type="Proteomes" id="UP001152622"/>
    </source>
</evidence>
<accession>A0A9Q1FQX0</accession>
<reference evidence="2" key="1">
    <citation type="journal article" date="2023" name="Science">
        <title>Genome structures resolve the early diversification of teleost fishes.</title>
        <authorList>
            <person name="Parey E."/>
            <person name="Louis A."/>
            <person name="Montfort J."/>
            <person name="Bouchez O."/>
            <person name="Roques C."/>
            <person name="Iampietro C."/>
            <person name="Lluch J."/>
            <person name="Castinel A."/>
            <person name="Donnadieu C."/>
            <person name="Desvignes T."/>
            <person name="Floi Bucao C."/>
            <person name="Jouanno E."/>
            <person name="Wen M."/>
            <person name="Mejri S."/>
            <person name="Dirks R."/>
            <person name="Jansen H."/>
            <person name="Henkel C."/>
            <person name="Chen W.J."/>
            <person name="Zahm M."/>
            <person name="Cabau C."/>
            <person name="Klopp C."/>
            <person name="Thompson A.W."/>
            <person name="Robinson-Rechavi M."/>
            <person name="Braasch I."/>
            <person name="Lecointre G."/>
            <person name="Bobe J."/>
            <person name="Postlethwait J.H."/>
            <person name="Berthelot C."/>
            <person name="Roest Crollius H."/>
            <person name="Guiguen Y."/>
        </authorList>
    </citation>
    <scope>NUCLEOTIDE SEQUENCE</scope>
    <source>
        <strain evidence="2">WJC10195</strain>
    </source>
</reference>
<gene>
    <name evidence="2" type="ORF">SKAU_G00133230</name>
</gene>